<dbReference type="InterPro" id="IPR016169">
    <property type="entry name" value="FAD-bd_PCMH_sub2"/>
</dbReference>
<evidence type="ECO:0000256" key="1">
    <source>
        <dbReference type="ARBA" id="ARBA00022630"/>
    </source>
</evidence>
<dbReference type="PANTHER" id="PTHR43716">
    <property type="entry name" value="D-2-HYDROXYGLUTARATE DEHYDROGENASE, MITOCHONDRIAL"/>
    <property type="match status" value="1"/>
</dbReference>
<reference evidence="5" key="1">
    <citation type="submission" date="2018-07" db="EMBL/GenBank/DDBJ databases">
        <title>Genome sequence of Erythrobacter strain YH-07, an antagonistic bacterium isolated from Yellow Sea.</title>
        <authorList>
            <person name="Tang T."/>
            <person name="Liu Q."/>
            <person name="Sun X."/>
        </authorList>
    </citation>
    <scope>NUCLEOTIDE SEQUENCE [LARGE SCALE GENOMIC DNA]</scope>
    <source>
        <strain evidence="5">YH-07</strain>
    </source>
</reference>
<accession>A0A345YI56</accession>
<evidence type="ECO:0000259" key="3">
    <source>
        <dbReference type="PROSITE" id="PS51387"/>
    </source>
</evidence>
<dbReference type="EMBL" id="CP031357">
    <property type="protein sequence ID" value="AXK43608.1"/>
    <property type="molecule type" value="Genomic_DNA"/>
</dbReference>
<dbReference type="InterPro" id="IPR016164">
    <property type="entry name" value="FAD-linked_Oxase-like_C"/>
</dbReference>
<gene>
    <name evidence="4" type="ORF">DVR09_11405</name>
</gene>
<dbReference type="KEGG" id="err:DVR09_11405"/>
<sequence>MALADELSCLLGRRGWRSPPNCQPWQRDWLNQSGEEPLGVAMPASTAEVTQILKLCHQAQVPVVPQGGNTSLAGGSVLGESGGVIVSLSRMNRISSPDVESGTIEVEAGAVLANIHSGLEGSGFMLPMRLGSEGSAQVGGLISTNAGGSHAFRYGMMQDLVLGLEVVLADGQIWNGMRNVQKDNAGYQLRKLFCGSEGTLGVITKANLKLHPEPVQHVTACVSLPDFNSASRLATSLRREAGDFLTAVEFFSDFGLEMALAHIPTLRFPFSERAPHYLLIEVSSSSAKVPLEDILNDVIERAFDANLILDGVIATSLSKRAELWRLREEQPEGQRLAGPQLKHDISVSPGRLAVFLLEAEKICMSILPGVRINPFGHIADGNVHYNLSPPLGQQSFAGQEAEFASQLGELASEMGGSFAAEHGLGRTKVWLADRLRNPVERRLMTNLKSAIDSTRNLNPGTLTASLKLVRPVI</sequence>
<evidence type="ECO:0000256" key="2">
    <source>
        <dbReference type="ARBA" id="ARBA00022827"/>
    </source>
</evidence>
<dbReference type="PANTHER" id="PTHR43716:SF2">
    <property type="entry name" value="BLL6224 PROTEIN"/>
    <property type="match status" value="1"/>
</dbReference>
<proteinExistence type="predicted"/>
<dbReference type="Pfam" id="PF01565">
    <property type="entry name" value="FAD_binding_4"/>
    <property type="match status" value="1"/>
</dbReference>
<dbReference type="InterPro" id="IPR036318">
    <property type="entry name" value="FAD-bd_PCMH-like_sf"/>
</dbReference>
<feature type="domain" description="FAD-binding PCMH-type" evidence="3">
    <location>
        <begin position="33"/>
        <end position="213"/>
    </location>
</feature>
<dbReference type="Gene3D" id="3.30.70.2740">
    <property type="match status" value="1"/>
</dbReference>
<evidence type="ECO:0000313" key="4">
    <source>
        <dbReference type="EMBL" id="AXK43608.1"/>
    </source>
</evidence>
<dbReference type="Proteomes" id="UP000254508">
    <property type="component" value="Chromosome"/>
</dbReference>
<protein>
    <submittedName>
        <fullName evidence="4">FAD-binding oxidoreductase</fullName>
    </submittedName>
</protein>
<dbReference type="InterPro" id="IPR016166">
    <property type="entry name" value="FAD-bd_PCMH"/>
</dbReference>
<dbReference type="Gene3D" id="3.30.43.10">
    <property type="entry name" value="Uridine Diphospho-n-acetylenolpyruvylglucosamine Reductase, domain 2"/>
    <property type="match status" value="1"/>
</dbReference>
<dbReference type="SUPFAM" id="SSF56176">
    <property type="entry name" value="FAD-binding/transporter-associated domain-like"/>
    <property type="match status" value="1"/>
</dbReference>
<keyword evidence="5" id="KW-1185">Reference proteome</keyword>
<keyword evidence="2" id="KW-0274">FAD</keyword>
<dbReference type="AlphaFoldDB" id="A0A345YI56"/>
<dbReference type="Gene3D" id="3.30.465.10">
    <property type="match status" value="1"/>
</dbReference>
<dbReference type="GO" id="GO:0022904">
    <property type="term" value="P:respiratory electron transport chain"/>
    <property type="evidence" value="ECO:0007669"/>
    <property type="project" value="TreeGrafter"/>
</dbReference>
<organism evidence="4 5">
    <name type="scientific">Erythrobacter aureus</name>
    <dbReference type="NCBI Taxonomy" id="2182384"/>
    <lineage>
        <taxon>Bacteria</taxon>
        <taxon>Pseudomonadati</taxon>
        <taxon>Pseudomonadota</taxon>
        <taxon>Alphaproteobacteria</taxon>
        <taxon>Sphingomonadales</taxon>
        <taxon>Erythrobacteraceae</taxon>
        <taxon>Erythrobacter/Porphyrobacter group</taxon>
        <taxon>Erythrobacter</taxon>
    </lineage>
</organism>
<dbReference type="GO" id="GO:0071949">
    <property type="term" value="F:FAD binding"/>
    <property type="evidence" value="ECO:0007669"/>
    <property type="project" value="InterPro"/>
</dbReference>
<dbReference type="PROSITE" id="PS51387">
    <property type="entry name" value="FAD_PCMH"/>
    <property type="match status" value="1"/>
</dbReference>
<dbReference type="InterPro" id="IPR016167">
    <property type="entry name" value="FAD-bd_PCMH_sub1"/>
</dbReference>
<evidence type="ECO:0000313" key="5">
    <source>
        <dbReference type="Proteomes" id="UP000254508"/>
    </source>
</evidence>
<dbReference type="Pfam" id="PF02913">
    <property type="entry name" value="FAD-oxidase_C"/>
    <property type="match status" value="1"/>
</dbReference>
<dbReference type="InterPro" id="IPR004113">
    <property type="entry name" value="FAD-bd_oxidored_4_C"/>
</dbReference>
<dbReference type="InterPro" id="IPR006094">
    <property type="entry name" value="Oxid_FAD_bind_N"/>
</dbReference>
<dbReference type="SUPFAM" id="SSF55103">
    <property type="entry name" value="FAD-linked oxidases, C-terminal domain"/>
    <property type="match status" value="1"/>
</dbReference>
<dbReference type="OrthoDB" id="9811557at2"/>
<dbReference type="InterPro" id="IPR051264">
    <property type="entry name" value="FAD-oxidored/transferase_4"/>
</dbReference>
<keyword evidence="1" id="KW-0285">Flavoprotein</keyword>
<dbReference type="GO" id="GO:0003824">
    <property type="term" value="F:catalytic activity"/>
    <property type="evidence" value="ECO:0007669"/>
    <property type="project" value="InterPro"/>
</dbReference>
<dbReference type="Gene3D" id="3.30.70.2190">
    <property type="match status" value="1"/>
</dbReference>
<name>A0A345YI56_9SPHN</name>